<dbReference type="PRINTS" id="PR00813">
    <property type="entry name" value="BCTERIALGSPG"/>
</dbReference>
<dbReference type="GO" id="GO:0043683">
    <property type="term" value="P:type IV pilus assembly"/>
    <property type="evidence" value="ECO:0007669"/>
    <property type="project" value="InterPro"/>
</dbReference>
<dbReference type="InterPro" id="IPR000983">
    <property type="entry name" value="Bac_GSPG_pilin"/>
</dbReference>
<dbReference type="EMBL" id="QKZN01000003">
    <property type="protein sequence ID" value="PZX30358.1"/>
    <property type="molecule type" value="Genomic_DNA"/>
</dbReference>
<dbReference type="Pfam" id="PF16732">
    <property type="entry name" value="ComP_DUS"/>
    <property type="match status" value="1"/>
</dbReference>
<protein>
    <submittedName>
        <fullName evidence="3">Type IV pilus assembly protein PilE</fullName>
    </submittedName>
</protein>
<feature type="transmembrane region" description="Helical" evidence="2">
    <location>
        <begin position="55"/>
        <end position="75"/>
    </location>
</feature>
<keyword evidence="2" id="KW-0812">Transmembrane</keyword>
<keyword evidence="2" id="KW-0472">Membrane</keyword>
<sequence>MGHRSPAVRHGGRVNPPFRVIFRVIPGVGSYAGIRAVGTQGAAGMRCRGRPPHGFTLIEVMITVAVIAILAAVAIPNYSRYVVRSNRAAIESFMLEVSGAQERFLVDNRAYAASLGALGMSVPAGLATRYDVTVTPGAAPPPRYSIVATPKGSQLSDTDCGTLTLTSAGAKSASGAGTDCWN</sequence>
<dbReference type="GO" id="GO:0015628">
    <property type="term" value="P:protein secretion by the type II secretion system"/>
    <property type="evidence" value="ECO:0007669"/>
    <property type="project" value="InterPro"/>
</dbReference>
<reference evidence="3" key="1">
    <citation type="submission" date="2018-06" db="EMBL/GenBank/DDBJ databases">
        <title>Genomic Encyclopedia of Type Strains, Phase IV (KMG-V): Genome sequencing to study the core and pangenomes of soil and plant-associated prokaryotes.</title>
        <authorList>
            <person name="Whitman W."/>
        </authorList>
    </citation>
    <scope>NUCLEOTIDE SEQUENCE [LARGE SCALE GENOMIC DNA]</scope>
    <source>
        <strain evidence="3">MLR2-44</strain>
    </source>
</reference>
<dbReference type="SUPFAM" id="SSF54523">
    <property type="entry name" value="Pili subunits"/>
    <property type="match status" value="1"/>
</dbReference>
<comment type="caution">
    <text evidence="3">The sequence shown here is derived from an EMBL/GenBank/DDBJ whole genome shotgun (WGS) entry which is preliminary data.</text>
</comment>
<name>A0A2W7P2L8_9BURK</name>
<organism evidence="3 4">
    <name type="scientific">Cupriavidus phytorum</name>
    <dbReference type="NCBI Taxonomy" id="3024399"/>
    <lineage>
        <taxon>Bacteria</taxon>
        <taxon>Pseudomonadati</taxon>
        <taxon>Pseudomonadota</taxon>
        <taxon>Betaproteobacteria</taxon>
        <taxon>Burkholderiales</taxon>
        <taxon>Burkholderiaceae</taxon>
        <taxon>Cupriavidus</taxon>
    </lineage>
</organism>
<proteinExistence type="predicted"/>
<evidence type="ECO:0000256" key="2">
    <source>
        <dbReference type="SAM" id="Phobius"/>
    </source>
</evidence>
<dbReference type="InterPro" id="IPR031982">
    <property type="entry name" value="PilE-like"/>
</dbReference>
<dbReference type="InterPro" id="IPR045584">
    <property type="entry name" value="Pilin-like"/>
</dbReference>
<dbReference type="InterPro" id="IPR012902">
    <property type="entry name" value="N_methyl_site"/>
</dbReference>
<dbReference type="GO" id="GO:0015627">
    <property type="term" value="C:type II protein secretion system complex"/>
    <property type="evidence" value="ECO:0007669"/>
    <property type="project" value="InterPro"/>
</dbReference>
<keyword evidence="4" id="KW-1185">Reference proteome</keyword>
<evidence type="ECO:0000313" key="3">
    <source>
        <dbReference type="EMBL" id="PZX30358.1"/>
    </source>
</evidence>
<gene>
    <name evidence="3" type="ORF">C7416_10384</name>
</gene>
<dbReference type="AlphaFoldDB" id="A0A2W7P2L8"/>
<dbReference type="PROSITE" id="PS00409">
    <property type="entry name" value="PROKAR_NTER_METHYL"/>
    <property type="match status" value="1"/>
</dbReference>
<evidence type="ECO:0000313" key="4">
    <source>
        <dbReference type="Proteomes" id="UP000249638"/>
    </source>
</evidence>
<dbReference type="Gene3D" id="3.30.700.10">
    <property type="entry name" value="Glycoprotein, Type 4 Pilin"/>
    <property type="match status" value="1"/>
</dbReference>
<dbReference type="Proteomes" id="UP000249638">
    <property type="component" value="Unassembled WGS sequence"/>
</dbReference>
<keyword evidence="1" id="KW-0488">Methylation</keyword>
<evidence type="ECO:0000256" key="1">
    <source>
        <dbReference type="ARBA" id="ARBA00022481"/>
    </source>
</evidence>
<dbReference type="Pfam" id="PF07963">
    <property type="entry name" value="N_methyl"/>
    <property type="match status" value="1"/>
</dbReference>
<accession>A0A2W7P2L8</accession>
<dbReference type="NCBIfam" id="TIGR02532">
    <property type="entry name" value="IV_pilin_GFxxxE"/>
    <property type="match status" value="1"/>
</dbReference>
<keyword evidence="2" id="KW-1133">Transmembrane helix</keyword>